<dbReference type="CDD" id="cd06127">
    <property type="entry name" value="DEDDh"/>
    <property type="match status" value="1"/>
</dbReference>
<dbReference type="PANTHER" id="PTHR30231">
    <property type="entry name" value="DNA POLYMERASE III SUBUNIT EPSILON"/>
    <property type="match status" value="1"/>
</dbReference>
<dbReference type="Pfam" id="PF00929">
    <property type="entry name" value="RNase_T"/>
    <property type="match status" value="1"/>
</dbReference>
<dbReference type="STRING" id="1797994.A2227_05915"/>
<evidence type="ECO:0000259" key="1">
    <source>
        <dbReference type="SMART" id="SM00479"/>
    </source>
</evidence>
<dbReference type="GO" id="GO:0045004">
    <property type="term" value="P:DNA replication proofreading"/>
    <property type="evidence" value="ECO:0007669"/>
    <property type="project" value="TreeGrafter"/>
</dbReference>
<proteinExistence type="predicted"/>
<feature type="domain" description="Exonuclease" evidence="1">
    <location>
        <begin position="20"/>
        <end position="186"/>
    </location>
</feature>
<organism evidence="2 3">
    <name type="scientific">Candidatus Falkowbacteria bacterium RIFOXYA2_FULL_47_19</name>
    <dbReference type="NCBI Taxonomy" id="1797994"/>
    <lineage>
        <taxon>Bacteria</taxon>
        <taxon>Candidatus Falkowiibacteriota</taxon>
    </lineage>
</organism>
<dbReference type="EMBL" id="MFGB01000004">
    <property type="protein sequence ID" value="OGF28093.1"/>
    <property type="molecule type" value="Genomic_DNA"/>
</dbReference>
<dbReference type="SMART" id="SM00479">
    <property type="entry name" value="EXOIII"/>
    <property type="match status" value="1"/>
</dbReference>
<evidence type="ECO:0000313" key="3">
    <source>
        <dbReference type="Proteomes" id="UP000178367"/>
    </source>
</evidence>
<name>A0A1F5SNR6_9BACT</name>
<dbReference type="GO" id="GO:0008408">
    <property type="term" value="F:3'-5' exonuclease activity"/>
    <property type="evidence" value="ECO:0007669"/>
    <property type="project" value="TreeGrafter"/>
</dbReference>
<comment type="caution">
    <text evidence="2">The sequence shown here is derived from an EMBL/GenBank/DDBJ whole genome shotgun (WGS) entry which is preliminary data.</text>
</comment>
<dbReference type="InterPro" id="IPR036397">
    <property type="entry name" value="RNaseH_sf"/>
</dbReference>
<accession>A0A1F5SNR6</accession>
<dbReference type="SUPFAM" id="SSF53098">
    <property type="entry name" value="Ribonuclease H-like"/>
    <property type="match status" value="1"/>
</dbReference>
<evidence type="ECO:0000313" key="2">
    <source>
        <dbReference type="EMBL" id="OGF28093.1"/>
    </source>
</evidence>
<dbReference type="GO" id="GO:0003676">
    <property type="term" value="F:nucleic acid binding"/>
    <property type="evidence" value="ECO:0007669"/>
    <property type="project" value="InterPro"/>
</dbReference>
<dbReference type="Gene3D" id="3.30.420.10">
    <property type="entry name" value="Ribonuclease H-like superfamily/Ribonuclease H"/>
    <property type="match status" value="1"/>
</dbReference>
<gene>
    <name evidence="2" type="ORF">A2227_05915</name>
</gene>
<dbReference type="PANTHER" id="PTHR30231:SF41">
    <property type="entry name" value="DNA POLYMERASE III SUBUNIT EPSILON"/>
    <property type="match status" value="1"/>
</dbReference>
<dbReference type="InterPro" id="IPR012337">
    <property type="entry name" value="RNaseH-like_sf"/>
</dbReference>
<dbReference type="InterPro" id="IPR013520">
    <property type="entry name" value="Ribonucl_H"/>
</dbReference>
<dbReference type="GO" id="GO:0005829">
    <property type="term" value="C:cytosol"/>
    <property type="evidence" value="ECO:0007669"/>
    <property type="project" value="TreeGrafter"/>
</dbReference>
<protein>
    <recommendedName>
        <fullName evidence="1">Exonuclease domain-containing protein</fullName>
    </recommendedName>
</protein>
<sequence>MFTMGGEYKKIHKLLKLDKPLVIFDIETTGISMSSDKIIEIAYIKIWGDGKIKKENVLLNPETPISEEATTIHGIRNEDVALKPAFRDKAQELWDVFSGCYYGGFSILDFDLPVLRREFVRVGMDFDYSGRQVIDSKKIYNYMAPSNLASAYDYYCRKRLTVRKNIMEYAEAAAEVLMKQMERYNEVRDWGFINRIHEPDDEFRVDNIRKFYWEKGEACFAFSKYQGKSLSWVAENDPEFLRWILDSDFTEQTKNMIRLALEKTKGKTNSDSAI</sequence>
<dbReference type="Proteomes" id="UP000178367">
    <property type="component" value="Unassembled WGS sequence"/>
</dbReference>
<reference evidence="2 3" key="1">
    <citation type="journal article" date="2016" name="Nat. Commun.">
        <title>Thousands of microbial genomes shed light on interconnected biogeochemical processes in an aquifer system.</title>
        <authorList>
            <person name="Anantharaman K."/>
            <person name="Brown C.T."/>
            <person name="Hug L.A."/>
            <person name="Sharon I."/>
            <person name="Castelle C.J."/>
            <person name="Probst A.J."/>
            <person name="Thomas B.C."/>
            <person name="Singh A."/>
            <person name="Wilkins M.J."/>
            <person name="Karaoz U."/>
            <person name="Brodie E.L."/>
            <person name="Williams K.H."/>
            <person name="Hubbard S.S."/>
            <person name="Banfield J.F."/>
        </authorList>
    </citation>
    <scope>NUCLEOTIDE SEQUENCE [LARGE SCALE GENOMIC DNA]</scope>
</reference>
<dbReference type="AlphaFoldDB" id="A0A1F5SNR6"/>